<organism evidence="3 4">
    <name type="scientific">Ceratodon purpureus</name>
    <name type="common">Fire moss</name>
    <name type="synonym">Dicranum purpureum</name>
    <dbReference type="NCBI Taxonomy" id="3225"/>
    <lineage>
        <taxon>Eukaryota</taxon>
        <taxon>Viridiplantae</taxon>
        <taxon>Streptophyta</taxon>
        <taxon>Embryophyta</taxon>
        <taxon>Bryophyta</taxon>
        <taxon>Bryophytina</taxon>
        <taxon>Bryopsida</taxon>
        <taxon>Dicranidae</taxon>
        <taxon>Pseudoditrichales</taxon>
        <taxon>Ditrichaceae</taxon>
        <taxon>Ceratodon</taxon>
    </lineage>
</organism>
<dbReference type="EMBL" id="CM026431">
    <property type="protein sequence ID" value="KAG0560405.1"/>
    <property type="molecule type" value="Genomic_DNA"/>
</dbReference>
<feature type="transmembrane region" description="Helical" evidence="1">
    <location>
        <begin position="103"/>
        <end position="123"/>
    </location>
</feature>
<keyword evidence="4" id="KW-1185">Reference proteome</keyword>
<evidence type="ECO:0000256" key="1">
    <source>
        <dbReference type="SAM" id="Phobius"/>
    </source>
</evidence>
<feature type="signal peptide" evidence="2">
    <location>
        <begin position="1"/>
        <end position="30"/>
    </location>
</feature>
<gene>
    <name evidence="3" type="ORF">KC19_10G178900</name>
</gene>
<evidence type="ECO:0000313" key="4">
    <source>
        <dbReference type="Proteomes" id="UP000822688"/>
    </source>
</evidence>
<keyword evidence="1" id="KW-0472">Membrane</keyword>
<feature type="chain" id="PRO_5035891083" evidence="2">
    <location>
        <begin position="31"/>
        <end position="130"/>
    </location>
</feature>
<evidence type="ECO:0000256" key="2">
    <source>
        <dbReference type="SAM" id="SignalP"/>
    </source>
</evidence>
<comment type="caution">
    <text evidence="3">The sequence shown here is derived from an EMBL/GenBank/DDBJ whole genome shotgun (WGS) entry which is preliminary data.</text>
</comment>
<reference evidence="3" key="1">
    <citation type="submission" date="2020-06" db="EMBL/GenBank/DDBJ databases">
        <title>WGS assembly of Ceratodon purpureus strain R40.</title>
        <authorList>
            <person name="Carey S.B."/>
            <person name="Jenkins J."/>
            <person name="Shu S."/>
            <person name="Lovell J.T."/>
            <person name="Sreedasyam A."/>
            <person name="Maumus F."/>
            <person name="Tiley G.P."/>
            <person name="Fernandez-Pozo N."/>
            <person name="Barry K."/>
            <person name="Chen C."/>
            <person name="Wang M."/>
            <person name="Lipzen A."/>
            <person name="Daum C."/>
            <person name="Saski C.A."/>
            <person name="Payton A.C."/>
            <person name="Mcbreen J.C."/>
            <person name="Conrad R.E."/>
            <person name="Kollar L.M."/>
            <person name="Olsson S."/>
            <person name="Huttunen S."/>
            <person name="Landis J.B."/>
            <person name="Wickett N.J."/>
            <person name="Johnson M.G."/>
            <person name="Rensing S.A."/>
            <person name="Grimwood J."/>
            <person name="Schmutz J."/>
            <person name="Mcdaniel S.F."/>
        </authorList>
    </citation>
    <scope>NUCLEOTIDE SEQUENCE</scope>
    <source>
        <strain evidence="3">R40</strain>
    </source>
</reference>
<keyword evidence="1" id="KW-0812">Transmembrane</keyword>
<accession>A0A8T0GPJ6</accession>
<dbReference type="AlphaFoldDB" id="A0A8T0GPJ6"/>
<name>A0A8T0GPJ6_CERPU</name>
<proteinExistence type="predicted"/>
<sequence length="130" mass="14811">MMKRQQHINLPQRSHGKSIFLLLHLHLLQSNKLTCLLISGTEHNTVCSLIDKIQLLKCIHGSTTLQQINSSMLRTISDWFNFGYFHVFTSTILIKLLQLLVQLLLVPFPILVTFVHVATSVLLPELSGLR</sequence>
<protein>
    <submittedName>
        <fullName evidence="3">Uncharacterized protein</fullName>
    </submittedName>
</protein>
<evidence type="ECO:0000313" key="3">
    <source>
        <dbReference type="EMBL" id="KAG0560405.1"/>
    </source>
</evidence>
<keyword evidence="2" id="KW-0732">Signal</keyword>
<keyword evidence="1" id="KW-1133">Transmembrane helix</keyword>
<dbReference type="Proteomes" id="UP000822688">
    <property type="component" value="Chromosome 10"/>
</dbReference>